<evidence type="ECO:0000313" key="3">
    <source>
        <dbReference type="Proteomes" id="UP001195769"/>
    </source>
</evidence>
<name>A0AAD4DZJ4_9AGAM</name>
<reference evidence="2" key="1">
    <citation type="journal article" date="2020" name="New Phytol.">
        <title>Comparative genomics reveals dynamic genome evolution in host specialist ectomycorrhizal fungi.</title>
        <authorList>
            <person name="Lofgren L.A."/>
            <person name="Nguyen N.H."/>
            <person name="Vilgalys R."/>
            <person name="Ruytinx J."/>
            <person name="Liao H.L."/>
            <person name="Branco S."/>
            <person name="Kuo A."/>
            <person name="LaButti K."/>
            <person name="Lipzen A."/>
            <person name="Andreopoulos W."/>
            <person name="Pangilinan J."/>
            <person name="Riley R."/>
            <person name="Hundley H."/>
            <person name="Na H."/>
            <person name="Barry K."/>
            <person name="Grigoriev I.V."/>
            <person name="Stajich J.E."/>
            <person name="Kennedy P.G."/>
        </authorList>
    </citation>
    <scope>NUCLEOTIDE SEQUENCE</scope>
    <source>
        <strain evidence="2">FC203</strain>
    </source>
</reference>
<proteinExistence type="predicted"/>
<dbReference type="Proteomes" id="UP001195769">
    <property type="component" value="Unassembled WGS sequence"/>
</dbReference>
<dbReference type="PROSITE" id="PS50181">
    <property type="entry name" value="FBOX"/>
    <property type="match status" value="1"/>
</dbReference>
<dbReference type="EMBL" id="JABBWK010000065">
    <property type="protein sequence ID" value="KAG1895518.1"/>
    <property type="molecule type" value="Genomic_DNA"/>
</dbReference>
<dbReference type="InterPro" id="IPR001810">
    <property type="entry name" value="F-box_dom"/>
</dbReference>
<evidence type="ECO:0000313" key="2">
    <source>
        <dbReference type="EMBL" id="KAG1895518.1"/>
    </source>
</evidence>
<keyword evidence="3" id="KW-1185">Reference proteome</keyword>
<accession>A0AAD4DZJ4</accession>
<dbReference type="Pfam" id="PF12937">
    <property type="entry name" value="F-box-like"/>
    <property type="match status" value="1"/>
</dbReference>
<gene>
    <name evidence="2" type="ORF">F5891DRAFT_1057847</name>
</gene>
<evidence type="ECO:0000259" key="1">
    <source>
        <dbReference type="PROSITE" id="PS50181"/>
    </source>
</evidence>
<dbReference type="GeneID" id="64657059"/>
<feature type="domain" description="F-box" evidence="1">
    <location>
        <begin position="1"/>
        <end position="48"/>
    </location>
</feature>
<comment type="caution">
    <text evidence="2">The sequence shown here is derived from an EMBL/GenBank/DDBJ whole genome shotgun (WGS) entry which is preliminary data.</text>
</comment>
<organism evidence="2 3">
    <name type="scientific">Suillus fuscotomentosus</name>
    <dbReference type="NCBI Taxonomy" id="1912939"/>
    <lineage>
        <taxon>Eukaryota</taxon>
        <taxon>Fungi</taxon>
        <taxon>Dikarya</taxon>
        <taxon>Basidiomycota</taxon>
        <taxon>Agaricomycotina</taxon>
        <taxon>Agaricomycetes</taxon>
        <taxon>Agaricomycetidae</taxon>
        <taxon>Boletales</taxon>
        <taxon>Suillineae</taxon>
        <taxon>Suillaceae</taxon>
        <taxon>Suillus</taxon>
    </lineage>
</organism>
<sequence length="620" mass="69808">MVLERFPYDVLRHIFSFLQQHDLDSLSALARTSHSIHELAIDLLWENQRTLWPLVLLLPSSVIERASLAIRKLPSWVTFHTHVASHCSTWDRTLHYSSRIRRLCLSRTHRMAYYKMLTESPSPLLPNLAHLEVLADTESDLLLCLQLLVEGSQGLQSLTVKCCPRGIPASVLGTALGCLMAKCSTLEQVHILSPLYSTGVTSGLHAPVFSNGQNYTFLKAVDMLSEHEPWNTHHPRLTVSAEIVRELGRMPCLEDAGFDLVLGLDEPFETISQGFVSDNPYHRMFGTLKKLRLRAATVKHTTAILEMIGSHSIEDLTLWVDRPVSVFAFYSIAELLSPNRTDEDRLKFINIKNFKFIAEYFFSDPFKSVPLSQGAPVSMISPLFALHDLRSFKIDVTDTVAADRAIGGRLPALCRDDLETIPQAWKDIEELGLQWLRSGTETDTRVDDDGETWESEGPTLAEVALLASRCDKISSLGMWFNAQDWFDDDPTMDSSREGVEAEDLGTLYENQERRTNTQGVLSHTAVTSAHLDHSNEGPSSSTLRELWVGLSLVSVAASQRVSSFAHSRFPHVAWFGWDYSRAISALGGWETQEWSLVNDTFVTMYPRKRLRKQVHTSENS</sequence>
<protein>
    <recommendedName>
        <fullName evidence="1">F-box domain-containing protein</fullName>
    </recommendedName>
</protein>
<dbReference type="RefSeq" id="XP_041221094.1">
    <property type="nucleotide sequence ID" value="XM_041362761.1"/>
</dbReference>
<dbReference type="AlphaFoldDB" id="A0AAD4DZJ4"/>